<proteinExistence type="predicted"/>
<reference evidence="2" key="3">
    <citation type="submission" date="2021-05" db="EMBL/GenBank/DDBJ databases">
        <title>Protein family content uncovers lineage relationships and bacterial pathway maintenance mechanisms in DPANN archaea.</title>
        <authorList>
            <person name="Castelle C.J."/>
            <person name="Meheust R."/>
            <person name="Jaffe A.L."/>
            <person name="Seitz K."/>
            <person name="Gong X."/>
            <person name="Baker B.J."/>
            <person name="Banfield J.F."/>
        </authorList>
    </citation>
    <scope>NUCLEOTIDE SEQUENCE</scope>
    <source>
        <strain evidence="2">RIFCSPLOWO2_01_FULL_43_13</strain>
    </source>
</reference>
<dbReference type="Proteomes" id="UP000590964">
    <property type="component" value="Unassembled WGS sequence"/>
</dbReference>
<evidence type="ECO:0000313" key="3">
    <source>
        <dbReference type="Proteomes" id="UP000590964"/>
    </source>
</evidence>
<dbReference type="Gene3D" id="3.90.920.10">
    <property type="entry name" value="DNA primase, PRIM domain"/>
    <property type="match status" value="1"/>
</dbReference>
<evidence type="ECO:0000313" key="2">
    <source>
        <dbReference type="EMBL" id="MBS3057802.1"/>
    </source>
</evidence>
<dbReference type="EMBL" id="DUFW01000048">
    <property type="protein sequence ID" value="HIH21616.1"/>
    <property type="molecule type" value="Genomic_DNA"/>
</dbReference>
<dbReference type="Proteomes" id="UP000680185">
    <property type="component" value="Unassembled WGS sequence"/>
</dbReference>
<protein>
    <submittedName>
        <fullName evidence="1">Uncharacterized protein</fullName>
    </submittedName>
</protein>
<dbReference type="EMBL" id="JAGVWB010000002">
    <property type="protein sequence ID" value="MBS3057802.1"/>
    <property type="molecule type" value="Genomic_DNA"/>
</dbReference>
<name>A0A7J4K277_9ARCH</name>
<organism evidence="1 3">
    <name type="scientific">Candidatus Iainarchaeum sp</name>
    <dbReference type="NCBI Taxonomy" id="3101447"/>
    <lineage>
        <taxon>Archaea</taxon>
        <taxon>Candidatus Iainarchaeota</taxon>
        <taxon>Candidatus Iainarchaeia</taxon>
        <taxon>Candidatus Iainarchaeales</taxon>
        <taxon>Candidatus Iainarchaeaceae</taxon>
        <taxon>Candidatus Iainarchaeum</taxon>
    </lineage>
</organism>
<reference evidence="1" key="1">
    <citation type="journal article" date="2020" name="bioRxiv">
        <title>A rank-normalized archaeal taxonomy based on genome phylogeny resolves widespread incomplete and uneven classifications.</title>
        <authorList>
            <person name="Rinke C."/>
            <person name="Chuvochina M."/>
            <person name="Mussig A.J."/>
            <person name="Chaumeil P.-A."/>
            <person name="Waite D.W."/>
            <person name="Whitman W.B."/>
            <person name="Parks D.H."/>
            <person name="Hugenholtz P."/>
        </authorList>
    </citation>
    <scope>NUCLEOTIDE SEQUENCE</scope>
    <source>
        <strain evidence="1">UBA10191</strain>
    </source>
</reference>
<dbReference type="AlphaFoldDB" id="A0A7J4K277"/>
<reference evidence="2" key="2">
    <citation type="submission" date="2021-03" db="EMBL/GenBank/DDBJ databases">
        <authorList>
            <person name="Jaffe A."/>
        </authorList>
    </citation>
    <scope>NUCLEOTIDE SEQUENCE</scope>
    <source>
        <strain evidence="2">RIFCSPLOWO2_01_FULL_43_13</strain>
    </source>
</reference>
<evidence type="ECO:0000313" key="1">
    <source>
        <dbReference type="EMBL" id="HIH21616.1"/>
    </source>
</evidence>
<accession>A0A7J4K277</accession>
<sequence length="308" mass="34919">MPSKLLNLALSSKKILEPFRELDCLLYYAACAEKLQGFLKGKEIASKVYIPNGPELLKRGSELEPLFIEEIAGNVDEGFLKKRTYHLEEVRSELSKTQEKLWGYFFPRKYCTLFYATNGEHPGKPIERFFFDIDRKGSSSEEDARLIACTLAKLILEDKEFGKIGKFKLFPMWTGSSFHLYLLLEKMQDSKIYDKSIQFSKSNPFDSFTGKWVFEISKSTGLQVIGGHEKQEGLINIDTSQTPSGKLARAPFSLHLKDAVTVDGIALPLTLKELCTKGIVKKLKAFTPEKVVKELEELAGKIPERKAF</sequence>
<comment type="caution">
    <text evidence="1">The sequence shown here is derived from an EMBL/GenBank/DDBJ whole genome shotgun (WGS) entry which is preliminary data.</text>
</comment>
<gene>
    <name evidence="1" type="ORF">HA222_03090</name>
    <name evidence="2" type="ORF">J4478_00165</name>
</gene>